<feature type="domain" description="C2H2-type" evidence="8">
    <location>
        <begin position="27"/>
        <end position="54"/>
    </location>
</feature>
<dbReference type="FunFam" id="3.30.160.60:FF:000295">
    <property type="entry name" value="zinc finger protein 19"/>
    <property type="match status" value="1"/>
</dbReference>
<feature type="domain" description="C2H2-type" evidence="8">
    <location>
        <begin position="1"/>
        <end position="26"/>
    </location>
</feature>
<keyword evidence="6" id="KW-0539">Nucleus</keyword>
<evidence type="ECO:0000256" key="2">
    <source>
        <dbReference type="ARBA" id="ARBA00022723"/>
    </source>
</evidence>
<keyword evidence="3" id="KW-0677">Repeat</keyword>
<keyword evidence="2" id="KW-0479">Metal-binding</keyword>
<evidence type="ECO:0000313" key="9">
    <source>
        <dbReference type="EMBL" id="KFQ33436.1"/>
    </source>
</evidence>
<feature type="non-terminal residue" evidence="9">
    <location>
        <position position="1"/>
    </location>
</feature>
<keyword evidence="10" id="KW-1185">Reference proteome</keyword>
<accession>A0A091R3F0</accession>
<dbReference type="GO" id="GO:0008270">
    <property type="term" value="F:zinc ion binding"/>
    <property type="evidence" value="ECO:0007669"/>
    <property type="project" value="UniProtKB-KW"/>
</dbReference>
<dbReference type="PROSITE" id="PS50157">
    <property type="entry name" value="ZINC_FINGER_C2H2_2"/>
    <property type="match status" value="2"/>
</dbReference>
<dbReference type="SUPFAM" id="SSF57667">
    <property type="entry name" value="beta-beta-alpha zinc fingers"/>
    <property type="match status" value="1"/>
</dbReference>
<name>A0A091R3F0_MERNU</name>
<evidence type="ECO:0000313" key="10">
    <source>
        <dbReference type="Proteomes" id="UP000052967"/>
    </source>
</evidence>
<evidence type="ECO:0000256" key="5">
    <source>
        <dbReference type="ARBA" id="ARBA00022833"/>
    </source>
</evidence>
<gene>
    <name evidence="9" type="ORF">N331_13054</name>
</gene>
<dbReference type="Pfam" id="PF00096">
    <property type="entry name" value="zf-C2H2"/>
    <property type="match status" value="1"/>
</dbReference>
<evidence type="ECO:0000256" key="6">
    <source>
        <dbReference type="ARBA" id="ARBA00023242"/>
    </source>
</evidence>
<dbReference type="Gene3D" id="3.30.160.60">
    <property type="entry name" value="Classic Zinc Finger"/>
    <property type="match status" value="2"/>
</dbReference>
<evidence type="ECO:0000256" key="7">
    <source>
        <dbReference type="PROSITE-ProRule" id="PRU00042"/>
    </source>
</evidence>
<keyword evidence="4 7" id="KW-0863">Zinc-finger</keyword>
<feature type="non-terminal residue" evidence="9">
    <location>
        <position position="54"/>
    </location>
</feature>
<dbReference type="GO" id="GO:0000981">
    <property type="term" value="F:DNA-binding transcription factor activity, RNA polymerase II-specific"/>
    <property type="evidence" value="ECO:0007669"/>
    <property type="project" value="TreeGrafter"/>
</dbReference>
<dbReference type="PANTHER" id="PTHR23226">
    <property type="entry name" value="ZINC FINGER AND SCAN DOMAIN-CONTAINING"/>
    <property type="match status" value="1"/>
</dbReference>
<dbReference type="GO" id="GO:0000978">
    <property type="term" value="F:RNA polymerase II cis-regulatory region sequence-specific DNA binding"/>
    <property type="evidence" value="ECO:0007669"/>
    <property type="project" value="TreeGrafter"/>
</dbReference>
<comment type="subcellular location">
    <subcellularLocation>
        <location evidence="1">Nucleus</location>
    </subcellularLocation>
</comment>
<keyword evidence="5" id="KW-0862">Zinc</keyword>
<dbReference type="AlphaFoldDB" id="A0A091R3F0"/>
<dbReference type="EMBL" id="KK711183">
    <property type="protein sequence ID" value="KFQ33436.1"/>
    <property type="molecule type" value="Genomic_DNA"/>
</dbReference>
<reference evidence="9 10" key="1">
    <citation type="submission" date="2014-04" db="EMBL/GenBank/DDBJ databases">
        <title>Genome evolution of avian class.</title>
        <authorList>
            <person name="Zhang G."/>
            <person name="Li C."/>
        </authorList>
    </citation>
    <scope>NUCLEOTIDE SEQUENCE [LARGE SCALE GENOMIC DNA]</scope>
    <source>
        <strain evidence="9">BGI_N331</strain>
    </source>
</reference>
<dbReference type="PANTHER" id="PTHR23226:SF416">
    <property type="entry name" value="FI01424P"/>
    <property type="match status" value="1"/>
</dbReference>
<dbReference type="GO" id="GO:0005634">
    <property type="term" value="C:nucleus"/>
    <property type="evidence" value="ECO:0007669"/>
    <property type="project" value="UniProtKB-SubCell"/>
</dbReference>
<evidence type="ECO:0000256" key="4">
    <source>
        <dbReference type="ARBA" id="ARBA00022771"/>
    </source>
</evidence>
<dbReference type="Proteomes" id="UP000052967">
    <property type="component" value="Unassembled WGS sequence"/>
</dbReference>
<dbReference type="InterPro" id="IPR036236">
    <property type="entry name" value="Znf_C2H2_sf"/>
</dbReference>
<organism evidence="9 10">
    <name type="scientific">Merops nubicus</name>
    <name type="common">Northern carmine bee-eater</name>
    <dbReference type="NCBI Taxonomy" id="57421"/>
    <lineage>
        <taxon>Eukaryota</taxon>
        <taxon>Metazoa</taxon>
        <taxon>Chordata</taxon>
        <taxon>Craniata</taxon>
        <taxon>Vertebrata</taxon>
        <taxon>Euteleostomi</taxon>
        <taxon>Archelosauria</taxon>
        <taxon>Archosauria</taxon>
        <taxon>Dinosauria</taxon>
        <taxon>Saurischia</taxon>
        <taxon>Theropoda</taxon>
        <taxon>Coelurosauria</taxon>
        <taxon>Aves</taxon>
        <taxon>Neognathae</taxon>
        <taxon>Neoaves</taxon>
        <taxon>Telluraves</taxon>
        <taxon>Coraciimorphae</taxon>
        <taxon>Coraciiformes</taxon>
        <taxon>Meropidae</taxon>
        <taxon>Merops</taxon>
    </lineage>
</organism>
<evidence type="ECO:0000256" key="1">
    <source>
        <dbReference type="ARBA" id="ARBA00004123"/>
    </source>
</evidence>
<evidence type="ECO:0000259" key="8">
    <source>
        <dbReference type="PROSITE" id="PS50157"/>
    </source>
</evidence>
<dbReference type="InterPro" id="IPR013087">
    <property type="entry name" value="Znf_C2H2_type"/>
</dbReference>
<evidence type="ECO:0000256" key="3">
    <source>
        <dbReference type="ARBA" id="ARBA00022737"/>
    </source>
</evidence>
<sequence>CAGCSKIFHWSLTLVAHWHSHTGKKPFACADCGKSFRHSSCFLWHRRVHTSKRP</sequence>
<dbReference type="PROSITE" id="PS00028">
    <property type="entry name" value="ZINC_FINGER_C2H2_1"/>
    <property type="match status" value="2"/>
</dbReference>
<protein>
    <submittedName>
        <fullName evidence="9">Zinc finger and SCAN domain-containing protein 29</fullName>
    </submittedName>
</protein>
<proteinExistence type="predicted"/>